<sequence length="322" mass="36083">MDNTILELKDFNVTYVNKYKKVYAVKDAGFKINKGDSLGLVGESGSGKSTLAMALLRLLPEKTTEISGVANFLGKDLTQMSQVELKKIRWKELSVVFQKSMNSLSPVHKIGTQVEDIYWVHNPKATKKEILDRFTYLLELVNLSSRVYNLYPHELSGGMLQRVSIALSLINNPKLLILDEATTALDVVTQGQILDEIVKMEREMDMTRIMITHDMSVVATSCNKVAVMYAGELMELGYVKEVLKDPLHPYTKGLLASFPSLKGENSKLEGISGFLPDLSKKYEGCIFAPRCKQAMDICKKKPKLIQLGNERAIRCHLYGGEK</sequence>
<dbReference type="InterPro" id="IPR003439">
    <property type="entry name" value="ABC_transporter-like_ATP-bd"/>
</dbReference>
<dbReference type="AlphaFoldDB" id="M1ZER6"/>
<keyword evidence="8" id="KW-1278">Translocase</keyword>
<evidence type="ECO:0000256" key="4">
    <source>
        <dbReference type="ARBA" id="ARBA00022475"/>
    </source>
</evidence>
<evidence type="ECO:0000313" key="11">
    <source>
        <dbReference type="EMBL" id="SHD76510.1"/>
    </source>
</evidence>
<evidence type="ECO:0000256" key="1">
    <source>
        <dbReference type="ARBA" id="ARBA00004202"/>
    </source>
</evidence>
<evidence type="ECO:0000256" key="6">
    <source>
        <dbReference type="ARBA" id="ARBA00022741"/>
    </source>
</evidence>
<keyword evidence="6" id="KW-0547">Nucleotide-binding</keyword>
<dbReference type="SUPFAM" id="SSF52540">
    <property type="entry name" value="P-loop containing nucleoside triphosphate hydrolases"/>
    <property type="match status" value="1"/>
</dbReference>
<dbReference type="CDD" id="cd03257">
    <property type="entry name" value="ABC_NikE_OppD_transporters"/>
    <property type="match status" value="1"/>
</dbReference>
<dbReference type="PANTHER" id="PTHR43297:SF14">
    <property type="entry name" value="ATPASE AAA-TYPE CORE DOMAIN-CONTAINING PROTEIN"/>
    <property type="match status" value="1"/>
</dbReference>
<dbReference type="NCBIfam" id="TIGR01727">
    <property type="entry name" value="oligo_HPY"/>
    <property type="match status" value="1"/>
</dbReference>
<dbReference type="Gene3D" id="3.40.50.300">
    <property type="entry name" value="P-loop containing nucleotide triphosphate hydrolases"/>
    <property type="match status" value="1"/>
</dbReference>
<keyword evidence="7 11" id="KW-0067">ATP-binding</keyword>
<evidence type="ECO:0000256" key="3">
    <source>
        <dbReference type="ARBA" id="ARBA00022448"/>
    </source>
</evidence>
<dbReference type="PANTHER" id="PTHR43297">
    <property type="entry name" value="OLIGOPEPTIDE TRANSPORT ATP-BINDING PROTEIN APPD"/>
    <property type="match status" value="1"/>
</dbReference>
<dbReference type="Pfam" id="PF00005">
    <property type="entry name" value="ABC_tran"/>
    <property type="match status" value="1"/>
</dbReference>
<evidence type="ECO:0000256" key="5">
    <source>
        <dbReference type="ARBA" id="ARBA00022519"/>
    </source>
</evidence>
<protein>
    <submittedName>
        <fullName evidence="11">Oligopeptide ABC transporter (ATP-binding protein)</fullName>
        <ecNumber evidence="11">3.6.3.-</ecNumber>
    </submittedName>
</protein>
<dbReference type="EMBL" id="LT669839">
    <property type="protein sequence ID" value="SHD76510.1"/>
    <property type="molecule type" value="Genomic_DNA"/>
</dbReference>
<evidence type="ECO:0000313" key="12">
    <source>
        <dbReference type="Proteomes" id="UP000245423"/>
    </source>
</evidence>
<dbReference type="GO" id="GO:0015833">
    <property type="term" value="P:peptide transport"/>
    <property type="evidence" value="ECO:0007669"/>
    <property type="project" value="InterPro"/>
</dbReference>
<dbReference type="InterPro" id="IPR003593">
    <property type="entry name" value="AAA+_ATPase"/>
</dbReference>
<dbReference type="PROSITE" id="PS50893">
    <property type="entry name" value="ABC_TRANSPORTER_2"/>
    <property type="match status" value="1"/>
</dbReference>
<dbReference type="GO" id="GO:0005524">
    <property type="term" value="F:ATP binding"/>
    <property type="evidence" value="ECO:0007669"/>
    <property type="project" value="UniProtKB-KW"/>
</dbReference>
<dbReference type="PROSITE" id="PS00211">
    <property type="entry name" value="ABC_TRANSPORTER_1"/>
    <property type="match status" value="1"/>
</dbReference>
<accession>M1ZER6</accession>
<keyword evidence="9" id="KW-0472">Membrane</keyword>
<dbReference type="FunFam" id="3.40.50.300:FF:000016">
    <property type="entry name" value="Oligopeptide ABC transporter ATP-binding component"/>
    <property type="match status" value="1"/>
</dbReference>
<keyword evidence="11" id="KW-0378">Hydrolase</keyword>
<dbReference type="HOGENOM" id="CLU_000604_1_23_9"/>
<dbReference type="RefSeq" id="WP_005586726.1">
    <property type="nucleotide sequence ID" value="NZ_LT669839.1"/>
</dbReference>
<keyword evidence="4" id="KW-1003">Cell membrane</keyword>
<dbReference type="Proteomes" id="UP000245423">
    <property type="component" value="Chromosome 1"/>
</dbReference>
<reference evidence="11 12" key="1">
    <citation type="submission" date="2016-11" db="EMBL/GenBank/DDBJ databases">
        <authorList>
            <person name="Manzoor S."/>
        </authorList>
    </citation>
    <scope>NUCLEOTIDE SEQUENCE [LARGE SCALE GENOMIC DNA]</scope>
    <source>
        <strain evidence="11">Clostridium ultunense strain Esp</strain>
    </source>
</reference>
<dbReference type="OrthoDB" id="43981at2"/>
<evidence type="ECO:0000256" key="8">
    <source>
        <dbReference type="ARBA" id="ARBA00022967"/>
    </source>
</evidence>
<comment type="subcellular location">
    <subcellularLocation>
        <location evidence="1">Cell membrane</location>
        <topology evidence="1">Peripheral membrane protein</topology>
    </subcellularLocation>
</comment>
<evidence type="ECO:0000256" key="7">
    <source>
        <dbReference type="ARBA" id="ARBA00022840"/>
    </source>
</evidence>
<feature type="domain" description="ABC transporter" evidence="10">
    <location>
        <begin position="8"/>
        <end position="255"/>
    </location>
</feature>
<dbReference type="InterPro" id="IPR050388">
    <property type="entry name" value="ABC_Ni/Peptide_Import"/>
</dbReference>
<keyword evidence="3" id="KW-0813">Transport</keyword>
<dbReference type="GO" id="GO:0016887">
    <property type="term" value="F:ATP hydrolysis activity"/>
    <property type="evidence" value="ECO:0007669"/>
    <property type="project" value="InterPro"/>
</dbReference>
<evidence type="ECO:0000259" key="10">
    <source>
        <dbReference type="PROSITE" id="PS50893"/>
    </source>
</evidence>
<dbReference type="Pfam" id="PF08352">
    <property type="entry name" value="oligo_HPY"/>
    <property type="match status" value="1"/>
</dbReference>
<evidence type="ECO:0000256" key="9">
    <source>
        <dbReference type="ARBA" id="ARBA00023136"/>
    </source>
</evidence>
<dbReference type="GO" id="GO:0005886">
    <property type="term" value="C:plasma membrane"/>
    <property type="evidence" value="ECO:0007669"/>
    <property type="project" value="UniProtKB-SubCell"/>
</dbReference>
<name>M1ZER6_9FIRM</name>
<gene>
    <name evidence="11" type="primary">appD</name>
    <name evidence="11" type="ORF">CUESP1_1137</name>
</gene>
<dbReference type="EC" id="3.6.3.-" evidence="11"/>
<dbReference type="InterPro" id="IPR027417">
    <property type="entry name" value="P-loop_NTPase"/>
</dbReference>
<dbReference type="InterPro" id="IPR017871">
    <property type="entry name" value="ABC_transporter-like_CS"/>
</dbReference>
<proteinExistence type="inferred from homology"/>
<keyword evidence="5" id="KW-0997">Cell inner membrane</keyword>
<organism evidence="11 12">
    <name type="scientific">[Clostridium] ultunense Esp</name>
    <dbReference type="NCBI Taxonomy" id="1288971"/>
    <lineage>
        <taxon>Bacteria</taxon>
        <taxon>Bacillati</taxon>
        <taxon>Bacillota</taxon>
        <taxon>Tissierellia</taxon>
        <taxon>Tissierellales</taxon>
        <taxon>Tepidimicrobiaceae</taxon>
        <taxon>Schnuerera</taxon>
    </lineage>
</organism>
<dbReference type="InterPro" id="IPR013563">
    <property type="entry name" value="Oligopep_ABC_C"/>
</dbReference>
<evidence type="ECO:0000256" key="2">
    <source>
        <dbReference type="ARBA" id="ARBA00005417"/>
    </source>
</evidence>
<keyword evidence="12" id="KW-1185">Reference proteome</keyword>
<dbReference type="SMART" id="SM00382">
    <property type="entry name" value="AAA"/>
    <property type="match status" value="1"/>
</dbReference>
<comment type="similarity">
    <text evidence="2">Belongs to the ABC transporter superfamily.</text>
</comment>